<dbReference type="GO" id="GO:0004674">
    <property type="term" value="F:protein serine/threonine kinase activity"/>
    <property type="evidence" value="ECO:0007669"/>
    <property type="project" value="UniProtKB-KW"/>
</dbReference>
<dbReference type="SMART" id="SM00331">
    <property type="entry name" value="PP2C_SIG"/>
    <property type="match status" value="1"/>
</dbReference>
<dbReference type="InterPro" id="IPR036457">
    <property type="entry name" value="PPM-type-like_dom_sf"/>
</dbReference>
<feature type="domain" description="PPM-type phosphatase" evidence="1">
    <location>
        <begin position="3"/>
        <end position="232"/>
    </location>
</feature>
<protein>
    <submittedName>
        <fullName evidence="2">Serine/threonine protein kinase</fullName>
    </submittedName>
</protein>
<dbReference type="CDD" id="cd00143">
    <property type="entry name" value="PP2Cc"/>
    <property type="match status" value="1"/>
</dbReference>
<gene>
    <name evidence="2" type="ORF">HMPREF0872_01130</name>
</gene>
<keyword evidence="2" id="KW-0723">Serine/threonine-protein kinase</keyword>
<dbReference type="NCBIfam" id="NF033484">
    <property type="entry name" value="Stp1_PP2C_phos"/>
    <property type="match status" value="1"/>
</dbReference>
<dbReference type="EMBL" id="JRNT01000005">
    <property type="protein sequence ID" value="KGF48224.1"/>
    <property type="molecule type" value="Genomic_DNA"/>
</dbReference>
<keyword evidence="2" id="KW-0418">Kinase</keyword>
<name>A0A096CSC0_9FIRM</name>
<dbReference type="Gene3D" id="3.60.40.10">
    <property type="entry name" value="PPM-type phosphatase domain"/>
    <property type="match status" value="1"/>
</dbReference>
<dbReference type="AlphaFoldDB" id="A0A096CSC0"/>
<dbReference type="InterPro" id="IPR001932">
    <property type="entry name" value="PPM-type_phosphatase-like_dom"/>
</dbReference>
<keyword evidence="2" id="KW-0808">Transferase</keyword>
<dbReference type="RefSeq" id="WP_028256921.1">
    <property type="nucleotide sequence ID" value="NZ_JRNT01000005.1"/>
</dbReference>
<proteinExistence type="predicted"/>
<evidence type="ECO:0000313" key="2">
    <source>
        <dbReference type="EMBL" id="KGF48224.1"/>
    </source>
</evidence>
<dbReference type="Proteomes" id="UP000029628">
    <property type="component" value="Unassembled WGS sequence"/>
</dbReference>
<keyword evidence="3" id="KW-1185">Reference proteome</keyword>
<evidence type="ECO:0000313" key="3">
    <source>
        <dbReference type="Proteomes" id="UP000029628"/>
    </source>
</evidence>
<accession>A0A096CSC0</accession>
<comment type="caution">
    <text evidence="2">The sequence shown here is derived from an EMBL/GenBank/DDBJ whole genome shotgun (WGS) entry which is preliminary data.</text>
</comment>
<evidence type="ECO:0000259" key="1">
    <source>
        <dbReference type="PROSITE" id="PS51746"/>
    </source>
</evidence>
<reference evidence="2 3" key="1">
    <citation type="submission" date="2014-07" db="EMBL/GenBank/DDBJ databases">
        <authorList>
            <person name="McCorrison J."/>
            <person name="Sanka R."/>
            <person name="Torralba M."/>
            <person name="Gillis M."/>
            <person name="Haft D.H."/>
            <person name="Methe B."/>
            <person name="Sutton G."/>
            <person name="Nelson K.E."/>
        </authorList>
    </citation>
    <scope>NUCLEOTIDE SEQUENCE [LARGE SCALE GENOMIC DNA]</scope>
    <source>
        <strain evidence="2 3">DNF00314</strain>
    </source>
</reference>
<organism evidence="2 3">
    <name type="scientific">Veillonella montpellierensis DNF00314</name>
    <dbReference type="NCBI Taxonomy" id="1401067"/>
    <lineage>
        <taxon>Bacteria</taxon>
        <taxon>Bacillati</taxon>
        <taxon>Bacillota</taxon>
        <taxon>Negativicutes</taxon>
        <taxon>Veillonellales</taxon>
        <taxon>Veillonellaceae</taxon>
        <taxon>Veillonella</taxon>
    </lineage>
</organism>
<sequence>MKSVGMSKIGLVRKQNEDRFAITRTSCIVTDGMGGYKGGALASTLAIDEIVHFLESHSPIQQSTLIDAITCANTSISRRAKEEPALKGMGTTAVIASVVNKTLYWANVGDSRLYVYSNHQLEQITTDHSMVHQLYVDGHLKKEELLQHPQRNLLTRAVGVESTVQVDSGEISVQSGDRILLCSDGLTGYADDTIIADTLEQISSDEEALNHLMSMVYDLGASDNVTIIIGTV</sequence>
<dbReference type="Pfam" id="PF13672">
    <property type="entry name" value="PP2C_2"/>
    <property type="match status" value="1"/>
</dbReference>
<dbReference type="SUPFAM" id="SSF81606">
    <property type="entry name" value="PP2C-like"/>
    <property type="match status" value="1"/>
</dbReference>
<dbReference type="SMART" id="SM00332">
    <property type="entry name" value="PP2Cc"/>
    <property type="match status" value="1"/>
</dbReference>
<dbReference type="eggNOG" id="COG0631">
    <property type="taxonomic scope" value="Bacteria"/>
</dbReference>
<dbReference type="PROSITE" id="PS51746">
    <property type="entry name" value="PPM_2"/>
    <property type="match status" value="1"/>
</dbReference>